<dbReference type="AlphaFoldDB" id="W9R5Q5"/>
<proteinExistence type="predicted"/>
<reference evidence="3" key="1">
    <citation type="submission" date="2013-01" db="EMBL/GenBank/DDBJ databases">
        <title>Draft Genome Sequence of a Mulberry Tree, Morus notabilis C.K. Schneid.</title>
        <authorList>
            <person name="He N."/>
            <person name="Zhao S."/>
        </authorList>
    </citation>
    <scope>NUCLEOTIDE SEQUENCE</scope>
</reference>
<dbReference type="EMBL" id="KE344222">
    <property type="protein sequence ID" value="EXB55129.1"/>
    <property type="molecule type" value="Genomic_DNA"/>
</dbReference>
<gene>
    <name evidence="2" type="ORF">L484_018055</name>
</gene>
<evidence type="ECO:0000313" key="2">
    <source>
        <dbReference type="EMBL" id="EXB55129.1"/>
    </source>
</evidence>
<feature type="compositionally biased region" description="Polar residues" evidence="1">
    <location>
        <begin position="1"/>
        <end position="12"/>
    </location>
</feature>
<evidence type="ECO:0000313" key="3">
    <source>
        <dbReference type="Proteomes" id="UP000030645"/>
    </source>
</evidence>
<protein>
    <submittedName>
        <fullName evidence="2">Uncharacterized protein</fullName>
    </submittedName>
</protein>
<dbReference type="Proteomes" id="UP000030645">
    <property type="component" value="Unassembled WGS sequence"/>
</dbReference>
<name>W9R5Q5_9ROSA</name>
<organism evidence="2 3">
    <name type="scientific">Morus notabilis</name>
    <dbReference type="NCBI Taxonomy" id="981085"/>
    <lineage>
        <taxon>Eukaryota</taxon>
        <taxon>Viridiplantae</taxon>
        <taxon>Streptophyta</taxon>
        <taxon>Embryophyta</taxon>
        <taxon>Tracheophyta</taxon>
        <taxon>Spermatophyta</taxon>
        <taxon>Magnoliopsida</taxon>
        <taxon>eudicotyledons</taxon>
        <taxon>Gunneridae</taxon>
        <taxon>Pentapetalae</taxon>
        <taxon>rosids</taxon>
        <taxon>fabids</taxon>
        <taxon>Rosales</taxon>
        <taxon>Moraceae</taxon>
        <taxon>Moreae</taxon>
        <taxon>Morus</taxon>
    </lineage>
</organism>
<feature type="compositionally biased region" description="Polar residues" evidence="1">
    <location>
        <begin position="25"/>
        <end position="43"/>
    </location>
</feature>
<sequence length="61" mass="6905">MGSNYEIASQNRLRAAGNSWGPSAARTTNPTTRQTSSQTNMSPQHLRIKYEYHISSENIRH</sequence>
<keyword evidence="3" id="KW-1185">Reference proteome</keyword>
<accession>W9R5Q5</accession>
<evidence type="ECO:0000256" key="1">
    <source>
        <dbReference type="SAM" id="MobiDB-lite"/>
    </source>
</evidence>
<feature type="region of interest" description="Disordered" evidence="1">
    <location>
        <begin position="1"/>
        <end position="46"/>
    </location>
</feature>